<sequence length="47" mass="5668">MPLDQWEIAHLYRVVVLRHLNGQAQWKIRRHPHLTTLPDTVLELENE</sequence>
<proteinExistence type="predicted"/>
<name>A0A8S1Q7R6_PARPR</name>
<protein>
    <submittedName>
        <fullName evidence="1">Uncharacterized protein</fullName>
    </submittedName>
</protein>
<comment type="caution">
    <text evidence="1">The sequence shown here is derived from an EMBL/GenBank/DDBJ whole genome shotgun (WGS) entry which is preliminary data.</text>
</comment>
<accession>A0A8S1Q7R6</accession>
<gene>
    <name evidence="1" type="ORF">PPRIM_AZ9-3.1.T1460152</name>
</gene>
<reference evidence="1" key="1">
    <citation type="submission" date="2021-01" db="EMBL/GenBank/DDBJ databases">
        <authorList>
            <consortium name="Genoscope - CEA"/>
            <person name="William W."/>
        </authorList>
    </citation>
    <scope>NUCLEOTIDE SEQUENCE</scope>
</reference>
<keyword evidence="2" id="KW-1185">Reference proteome</keyword>
<dbReference type="AlphaFoldDB" id="A0A8S1Q7R6"/>
<evidence type="ECO:0000313" key="1">
    <source>
        <dbReference type="EMBL" id="CAD8111207.1"/>
    </source>
</evidence>
<dbReference type="Proteomes" id="UP000688137">
    <property type="component" value="Unassembled WGS sequence"/>
</dbReference>
<evidence type="ECO:0000313" key="2">
    <source>
        <dbReference type="Proteomes" id="UP000688137"/>
    </source>
</evidence>
<dbReference type="EMBL" id="CAJJDM010000150">
    <property type="protein sequence ID" value="CAD8111207.1"/>
    <property type="molecule type" value="Genomic_DNA"/>
</dbReference>
<organism evidence="1 2">
    <name type="scientific">Paramecium primaurelia</name>
    <dbReference type="NCBI Taxonomy" id="5886"/>
    <lineage>
        <taxon>Eukaryota</taxon>
        <taxon>Sar</taxon>
        <taxon>Alveolata</taxon>
        <taxon>Ciliophora</taxon>
        <taxon>Intramacronucleata</taxon>
        <taxon>Oligohymenophorea</taxon>
        <taxon>Peniculida</taxon>
        <taxon>Parameciidae</taxon>
        <taxon>Paramecium</taxon>
    </lineage>
</organism>